<organism evidence="1 2">
    <name type="scientific">Dentiscutata heterogama</name>
    <dbReference type="NCBI Taxonomy" id="1316150"/>
    <lineage>
        <taxon>Eukaryota</taxon>
        <taxon>Fungi</taxon>
        <taxon>Fungi incertae sedis</taxon>
        <taxon>Mucoromycota</taxon>
        <taxon>Glomeromycotina</taxon>
        <taxon>Glomeromycetes</taxon>
        <taxon>Diversisporales</taxon>
        <taxon>Gigasporaceae</taxon>
        <taxon>Dentiscutata</taxon>
    </lineage>
</organism>
<accession>A0ACA9NZS0</accession>
<evidence type="ECO:0000313" key="2">
    <source>
        <dbReference type="Proteomes" id="UP000789702"/>
    </source>
</evidence>
<comment type="caution">
    <text evidence="1">The sequence shown here is derived from an EMBL/GenBank/DDBJ whole genome shotgun (WGS) entry which is preliminary data.</text>
</comment>
<sequence>MDDFDIEWNSPLCQICWVNRCDVIKYPEYEKYCKKCIHHVEFIIGTEQKKISTNIDILLKKFPNSFFSHMIKDVFQNERQEIVSKNTNMTLNNELWFFTGEEYIIPFEFEDFCDCGTLKQKKYRNCKTCQENLVKERVPWCFECEIRTLQTNIKRKRTRLMNDYKKNLAKLNDDEKKQIEIINKKYIQEKLNINEKIKKKEHELKSEDNFKDVIKGEITANKRQRKNTEDIVIIDEEIRNNVNTFLVISQERFEQIDRNRN</sequence>
<gene>
    <name evidence="1" type="ORF">DHETER_LOCUS10766</name>
</gene>
<name>A0ACA9NZS0_9GLOM</name>
<proteinExistence type="predicted"/>
<reference evidence="1" key="1">
    <citation type="submission" date="2021-06" db="EMBL/GenBank/DDBJ databases">
        <authorList>
            <person name="Kallberg Y."/>
            <person name="Tangrot J."/>
            <person name="Rosling A."/>
        </authorList>
    </citation>
    <scope>NUCLEOTIDE SEQUENCE</scope>
    <source>
        <strain evidence="1">IL203A</strain>
    </source>
</reference>
<dbReference type="EMBL" id="CAJVPU010021877">
    <property type="protein sequence ID" value="CAG8683177.1"/>
    <property type="molecule type" value="Genomic_DNA"/>
</dbReference>
<protein>
    <submittedName>
        <fullName evidence="1">17113_t:CDS:1</fullName>
    </submittedName>
</protein>
<keyword evidence="2" id="KW-1185">Reference proteome</keyword>
<dbReference type="Proteomes" id="UP000789702">
    <property type="component" value="Unassembled WGS sequence"/>
</dbReference>
<evidence type="ECO:0000313" key="1">
    <source>
        <dbReference type="EMBL" id="CAG8683177.1"/>
    </source>
</evidence>